<dbReference type="Proteomes" id="UP000188729">
    <property type="component" value="Unassembled WGS sequence"/>
</dbReference>
<keyword evidence="2" id="KW-1185">Reference proteome</keyword>
<dbReference type="AlphaFoldDB" id="A0A1V2ESU0"/>
<dbReference type="EMBL" id="MPSB01000009">
    <property type="protein sequence ID" value="ONF95742.1"/>
    <property type="molecule type" value="Genomic_DNA"/>
</dbReference>
<evidence type="ECO:0000313" key="2">
    <source>
        <dbReference type="Proteomes" id="UP000188729"/>
    </source>
</evidence>
<dbReference type="OrthoDB" id="8430433at2"/>
<protein>
    <submittedName>
        <fullName evidence="1">Uncharacterized protein</fullName>
    </submittedName>
</protein>
<name>A0A1V2ESU0_9SPHN</name>
<sequence length="523" mass="57108">MAEAANQARATNWWFWCGHLEAGGERELVYAILAPTLDQPCKKNSTDHPITDGLRLVVHETVVEPEFGMQMREAANRGTLDFPAMGIPLPATPVSTRRSTIEAVLGHGAASLDAHYTLAGIGLLRAAPPGALRALLRLLEDELGLPFAGRLIGHLGNLDVVDFDENPPDSPVSVTTLSGRSGLVVEFRRKQDWVDQAMLAHLRTTSGGEVLSDDLVPLPVGDGRVEHAIPPATVGFEVTIFGASGGPRRHYKAASLLGAMNLNMNLQGRTVRLDDPLAKRMQGAGKATAGEASERTEFHRSRSTMDTIDRRIDRHASAMRARLAAEAPECRDRFFERTLASEWGAVAHIRSLLDDAETESAILVDPFFGNESLLRLLTRLRRSGLDLTVITAWATTDPDTAREIRAERSDALNENVERLRLLAEQLTGLLAPRLRLLNLVRGSDPAFHDRYLLLRRTGNDEPIIYLLSNSINGLAVNWPFCMSALDGPAARQAADYVEGLARGEDVASEGAIEANFDWQSHGL</sequence>
<proteinExistence type="predicted"/>
<reference evidence="1 2" key="1">
    <citation type="submission" date="2016-11" db="EMBL/GenBank/DDBJ databases">
        <title>Genome sequence of Sphingomonas jeddahensis G39.</title>
        <authorList>
            <person name="Poehlein A."/>
            <person name="Wuebbeler J.H."/>
            <person name="Steinbuechel A."/>
            <person name="Daniel R."/>
        </authorList>
    </citation>
    <scope>NUCLEOTIDE SEQUENCE [LARGE SCALE GENOMIC DNA]</scope>
    <source>
        <strain evidence="1 2">G39</strain>
    </source>
</reference>
<evidence type="ECO:0000313" key="1">
    <source>
        <dbReference type="EMBL" id="ONF95742.1"/>
    </source>
</evidence>
<accession>A0A1V2ESU0</accession>
<dbReference type="RefSeq" id="WP_076744948.1">
    <property type="nucleotide sequence ID" value="NZ_MPSB01000009.1"/>
</dbReference>
<comment type="caution">
    <text evidence="1">The sequence shown here is derived from an EMBL/GenBank/DDBJ whole genome shotgun (WGS) entry which is preliminary data.</text>
</comment>
<gene>
    <name evidence="1" type="ORF">SPHI_21800</name>
</gene>
<dbReference type="NCBIfam" id="NF040700">
    <property type="entry name" value="VPA1262_N_dom"/>
    <property type="match status" value="1"/>
</dbReference>
<organism evidence="1 2">
    <name type="scientific">Sphingomonas jeddahensis</name>
    <dbReference type="NCBI Taxonomy" id="1915074"/>
    <lineage>
        <taxon>Bacteria</taxon>
        <taxon>Pseudomonadati</taxon>
        <taxon>Pseudomonadota</taxon>
        <taxon>Alphaproteobacteria</taxon>
        <taxon>Sphingomonadales</taxon>
        <taxon>Sphingomonadaceae</taxon>
        <taxon>Sphingomonas</taxon>
    </lineage>
</organism>